<name>A0A9P5WZF1_9AGAR</name>
<evidence type="ECO:0000313" key="1">
    <source>
        <dbReference type="EMBL" id="KAF9440555.1"/>
    </source>
</evidence>
<dbReference type="EMBL" id="MU152439">
    <property type="protein sequence ID" value="KAF9440555.1"/>
    <property type="molecule type" value="Genomic_DNA"/>
</dbReference>
<comment type="caution">
    <text evidence="1">The sequence shown here is derived from an EMBL/GenBank/DDBJ whole genome shotgun (WGS) entry which is preliminary data.</text>
</comment>
<dbReference type="Proteomes" id="UP000807342">
    <property type="component" value="Unassembled WGS sequence"/>
</dbReference>
<dbReference type="AlphaFoldDB" id="A0A9P5WZF1"/>
<reference evidence="1" key="1">
    <citation type="submission" date="2020-11" db="EMBL/GenBank/DDBJ databases">
        <authorList>
            <consortium name="DOE Joint Genome Institute"/>
            <person name="Ahrendt S."/>
            <person name="Riley R."/>
            <person name="Andreopoulos W."/>
            <person name="Labutti K."/>
            <person name="Pangilinan J."/>
            <person name="Ruiz-Duenas F.J."/>
            <person name="Barrasa J.M."/>
            <person name="Sanchez-Garcia M."/>
            <person name="Camarero S."/>
            <person name="Miyauchi S."/>
            <person name="Serrano A."/>
            <person name="Linde D."/>
            <person name="Babiker R."/>
            <person name="Drula E."/>
            <person name="Ayuso-Fernandez I."/>
            <person name="Pacheco R."/>
            <person name="Padilla G."/>
            <person name="Ferreira P."/>
            <person name="Barriuso J."/>
            <person name="Kellner H."/>
            <person name="Castanera R."/>
            <person name="Alfaro M."/>
            <person name="Ramirez L."/>
            <person name="Pisabarro A.G."/>
            <person name="Kuo A."/>
            <person name="Tritt A."/>
            <person name="Lipzen A."/>
            <person name="He G."/>
            <person name="Yan M."/>
            <person name="Ng V."/>
            <person name="Cullen D."/>
            <person name="Martin F."/>
            <person name="Rosso M.-N."/>
            <person name="Henrissat B."/>
            <person name="Hibbett D."/>
            <person name="Martinez A.T."/>
            <person name="Grigoriev I.V."/>
        </authorList>
    </citation>
    <scope>NUCLEOTIDE SEQUENCE</scope>
    <source>
        <strain evidence="1">MF-IS2</strain>
    </source>
</reference>
<evidence type="ECO:0000313" key="2">
    <source>
        <dbReference type="Proteomes" id="UP000807342"/>
    </source>
</evidence>
<sequence length="85" mass="9991">MGGKWRCQNCLKKGFKYTEHKKVSINSCQECYKKKVACALAVVDVEEVAEELEEKCPVEEYLEVQRTEKKCPELQYYHKSYAYLS</sequence>
<keyword evidence="2" id="KW-1185">Reference proteome</keyword>
<organism evidence="1 2">
    <name type="scientific">Macrolepiota fuliginosa MF-IS2</name>
    <dbReference type="NCBI Taxonomy" id="1400762"/>
    <lineage>
        <taxon>Eukaryota</taxon>
        <taxon>Fungi</taxon>
        <taxon>Dikarya</taxon>
        <taxon>Basidiomycota</taxon>
        <taxon>Agaricomycotina</taxon>
        <taxon>Agaricomycetes</taxon>
        <taxon>Agaricomycetidae</taxon>
        <taxon>Agaricales</taxon>
        <taxon>Agaricineae</taxon>
        <taxon>Agaricaceae</taxon>
        <taxon>Macrolepiota</taxon>
    </lineage>
</organism>
<accession>A0A9P5WZF1</accession>
<protein>
    <submittedName>
        <fullName evidence="1">Uncharacterized protein</fullName>
    </submittedName>
</protein>
<gene>
    <name evidence="1" type="ORF">P691DRAFT_767603</name>
</gene>
<proteinExistence type="predicted"/>